<reference evidence="1" key="1">
    <citation type="submission" date="2020-05" db="EMBL/GenBank/DDBJ databases">
        <authorList>
            <person name="Zhu T."/>
            <person name="Keshari N."/>
            <person name="Lu X."/>
        </authorList>
    </citation>
    <scope>NUCLEOTIDE SEQUENCE</scope>
    <source>
        <strain evidence="1">NK1-12</strain>
    </source>
</reference>
<protein>
    <submittedName>
        <fullName evidence="1">Uncharacterized protein</fullName>
    </submittedName>
</protein>
<name>A0AA97ASR2_9CYAN</name>
<dbReference type="AlphaFoldDB" id="A0AA97ASR2"/>
<gene>
    <name evidence="1" type="ORF">HJG54_32065</name>
</gene>
<dbReference type="RefSeq" id="WP_316435845.1">
    <property type="nucleotide sequence ID" value="NZ_CP053587.1"/>
</dbReference>
<organism evidence="1">
    <name type="scientific">Leptolyngbya sp. NK1-12</name>
    <dbReference type="NCBI Taxonomy" id="2547451"/>
    <lineage>
        <taxon>Bacteria</taxon>
        <taxon>Bacillati</taxon>
        <taxon>Cyanobacteriota</taxon>
        <taxon>Cyanophyceae</taxon>
        <taxon>Leptolyngbyales</taxon>
        <taxon>Leptolyngbyaceae</taxon>
        <taxon>Leptolyngbya group</taxon>
        <taxon>Leptolyngbya</taxon>
    </lineage>
</organism>
<proteinExistence type="predicted"/>
<accession>A0AA97ASR2</accession>
<sequence length="225" mass="25039">MFLQLEKLFSLSVAAVSAAVVFVGNLAAYALTADELFRLNELCAGRKNCQDLVNIAKQITTAQSGSPSEQREQYTFSSGGVTFVLNNTMVEVVSGSQADPGWEIFRLSPAEEFPGSGYIRFMIRGFYAQPNGNAVGQTRIYYGECPDRAARSYTGRGFSTIELESAYEFDAQGQRFNVRGRGDRRPASYDEAAWSYYACYLAYDLPFVQHILETEQVPVDNNPFE</sequence>
<dbReference type="EMBL" id="CP053587">
    <property type="protein sequence ID" value="WNZ27513.1"/>
    <property type="molecule type" value="Genomic_DNA"/>
</dbReference>
<evidence type="ECO:0000313" key="1">
    <source>
        <dbReference type="EMBL" id="WNZ27513.1"/>
    </source>
</evidence>